<organism evidence="1 2">
    <name type="scientific">Thiohalospira halophila DSM 15071</name>
    <dbReference type="NCBI Taxonomy" id="1123397"/>
    <lineage>
        <taxon>Bacteria</taxon>
        <taxon>Pseudomonadati</taxon>
        <taxon>Pseudomonadota</taxon>
        <taxon>Gammaproteobacteria</taxon>
        <taxon>Thiohalospirales</taxon>
        <taxon>Thiohalospiraceae</taxon>
        <taxon>Thiohalospira</taxon>
    </lineage>
</organism>
<dbReference type="EMBL" id="FOMJ01000001">
    <property type="protein sequence ID" value="SFC96526.1"/>
    <property type="molecule type" value="Genomic_DNA"/>
</dbReference>
<evidence type="ECO:0000313" key="2">
    <source>
        <dbReference type="Proteomes" id="UP000198611"/>
    </source>
</evidence>
<dbReference type="STRING" id="1123397.SAMN05660831_00262"/>
<dbReference type="Proteomes" id="UP000198611">
    <property type="component" value="Unassembled WGS sequence"/>
</dbReference>
<name>A0A1I1NGG6_9GAMM</name>
<gene>
    <name evidence="1" type="ORF">SAMN05660831_00262</name>
</gene>
<proteinExistence type="predicted"/>
<sequence length="64" mass="7291">MKMFQALVLSGHEVLLFAPDKTYGRETGSTVKGQKLVKRLLNGVSRRNRERLSESIVRAFFHVS</sequence>
<dbReference type="AlphaFoldDB" id="A0A1I1NGG6"/>
<keyword evidence="2" id="KW-1185">Reference proteome</keyword>
<evidence type="ECO:0000313" key="1">
    <source>
        <dbReference type="EMBL" id="SFC96526.1"/>
    </source>
</evidence>
<protein>
    <submittedName>
        <fullName evidence="1">Uncharacterized protein</fullName>
    </submittedName>
</protein>
<accession>A0A1I1NGG6</accession>
<reference evidence="1 2" key="1">
    <citation type="submission" date="2016-10" db="EMBL/GenBank/DDBJ databases">
        <authorList>
            <person name="de Groot N.N."/>
        </authorList>
    </citation>
    <scope>NUCLEOTIDE SEQUENCE [LARGE SCALE GENOMIC DNA]</scope>
    <source>
        <strain evidence="1 2">HL3</strain>
    </source>
</reference>